<accession>A0AA38LLH6</accession>
<sequence>MCRISIHFWLFRLSTSLASLWPGLSQWDKFSFSAEPAGLHPRGLDVIFAPGPSGTNFRVLLSHLSQTVSSHFGRSGHGSCTSRTFGPTVPGCL</sequence>
<evidence type="ECO:0008006" key="4">
    <source>
        <dbReference type="Google" id="ProtNLM"/>
    </source>
</evidence>
<feature type="non-terminal residue" evidence="2">
    <location>
        <position position="93"/>
    </location>
</feature>
<evidence type="ECO:0000256" key="1">
    <source>
        <dbReference type="SAM" id="SignalP"/>
    </source>
</evidence>
<dbReference type="EMBL" id="JAHRHJ020000002">
    <property type="protein sequence ID" value="KAH9326930.1"/>
    <property type="molecule type" value="Genomic_DNA"/>
</dbReference>
<feature type="signal peptide" evidence="1">
    <location>
        <begin position="1"/>
        <end position="25"/>
    </location>
</feature>
<gene>
    <name evidence="2" type="ORF">KI387_007108</name>
</gene>
<protein>
    <recommendedName>
        <fullName evidence="4">Secreted protein</fullName>
    </recommendedName>
</protein>
<evidence type="ECO:0000313" key="2">
    <source>
        <dbReference type="EMBL" id="KAH9326930.1"/>
    </source>
</evidence>
<keyword evidence="1" id="KW-0732">Signal</keyword>
<reference evidence="2 3" key="1">
    <citation type="journal article" date="2021" name="Nat. Plants">
        <title>The Taxus genome provides insights into paclitaxel biosynthesis.</title>
        <authorList>
            <person name="Xiong X."/>
            <person name="Gou J."/>
            <person name="Liao Q."/>
            <person name="Li Y."/>
            <person name="Zhou Q."/>
            <person name="Bi G."/>
            <person name="Li C."/>
            <person name="Du R."/>
            <person name="Wang X."/>
            <person name="Sun T."/>
            <person name="Guo L."/>
            <person name="Liang H."/>
            <person name="Lu P."/>
            <person name="Wu Y."/>
            <person name="Zhang Z."/>
            <person name="Ro D.K."/>
            <person name="Shang Y."/>
            <person name="Huang S."/>
            <person name="Yan J."/>
        </authorList>
    </citation>
    <scope>NUCLEOTIDE SEQUENCE [LARGE SCALE GENOMIC DNA]</scope>
    <source>
        <strain evidence="2">Ta-2019</strain>
    </source>
</reference>
<dbReference type="Proteomes" id="UP000824469">
    <property type="component" value="Unassembled WGS sequence"/>
</dbReference>
<organism evidence="2 3">
    <name type="scientific">Taxus chinensis</name>
    <name type="common">Chinese yew</name>
    <name type="synonym">Taxus wallichiana var. chinensis</name>
    <dbReference type="NCBI Taxonomy" id="29808"/>
    <lineage>
        <taxon>Eukaryota</taxon>
        <taxon>Viridiplantae</taxon>
        <taxon>Streptophyta</taxon>
        <taxon>Embryophyta</taxon>
        <taxon>Tracheophyta</taxon>
        <taxon>Spermatophyta</taxon>
        <taxon>Pinopsida</taxon>
        <taxon>Pinidae</taxon>
        <taxon>Conifers II</taxon>
        <taxon>Cupressales</taxon>
        <taxon>Taxaceae</taxon>
        <taxon>Taxus</taxon>
    </lineage>
</organism>
<dbReference type="AlphaFoldDB" id="A0AA38LLH6"/>
<evidence type="ECO:0000313" key="3">
    <source>
        <dbReference type="Proteomes" id="UP000824469"/>
    </source>
</evidence>
<proteinExistence type="predicted"/>
<name>A0AA38LLH6_TAXCH</name>
<comment type="caution">
    <text evidence="2">The sequence shown here is derived from an EMBL/GenBank/DDBJ whole genome shotgun (WGS) entry which is preliminary data.</text>
</comment>
<keyword evidence="3" id="KW-1185">Reference proteome</keyword>
<feature type="chain" id="PRO_5041435963" description="Secreted protein" evidence="1">
    <location>
        <begin position="26"/>
        <end position="93"/>
    </location>
</feature>